<keyword evidence="3" id="KW-1185">Reference proteome</keyword>
<dbReference type="InterPro" id="IPR001387">
    <property type="entry name" value="Cro/C1-type_HTH"/>
</dbReference>
<dbReference type="Gene3D" id="1.10.260.40">
    <property type="entry name" value="lambda repressor-like DNA-binding domains"/>
    <property type="match status" value="1"/>
</dbReference>
<comment type="caution">
    <text evidence="2">The sequence shown here is derived from an EMBL/GenBank/DDBJ whole genome shotgun (WGS) entry which is preliminary data.</text>
</comment>
<dbReference type="EMBL" id="JAHBAY010000027">
    <property type="protein sequence ID" value="MBT0774281.1"/>
    <property type="molecule type" value="Genomic_DNA"/>
</dbReference>
<sequence length="273" mass="30561">MTAVTLAQRQLARRLRVARERAKKTQGDAAVGLDCDESKIYRIETCRSQAKVADVRSLATLYALDRRQTDDLERLARGAKVRGWTEPYLDLVPSTLSMLGDLETSAVGIDAYCTEVLHGLLQTPAYAAHIIGLTELPPEQKRSLLDFRLARQRSVFGRSDFPHLRFVVHAAALRAQPGPPELMQEQIRDLRSLAADGKAEISVWSEELGVHPWMSGAFSIHVFEAELGEGEAPVVFTENLAEGRYLETEPELTKFRLAFDRIHARAIPIREFA</sequence>
<proteinExistence type="predicted"/>
<accession>A0ABS5TTZ7</accession>
<dbReference type="RefSeq" id="WP_214160820.1">
    <property type="nucleotide sequence ID" value="NZ_JAHBAY010000027.1"/>
</dbReference>
<evidence type="ECO:0000313" key="2">
    <source>
        <dbReference type="EMBL" id="MBT0774281.1"/>
    </source>
</evidence>
<dbReference type="Pfam" id="PF13560">
    <property type="entry name" value="HTH_31"/>
    <property type="match status" value="1"/>
</dbReference>
<protein>
    <submittedName>
        <fullName evidence="2">Helix-turn-helix domain-containing protein</fullName>
    </submittedName>
</protein>
<dbReference type="Proteomes" id="UP001197247">
    <property type="component" value="Unassembled WGS sequence"/>
</dbReference>
<dbReference type="InterPro" id="IPR010982">
    <property type="entry name" value="Lambda_DNA-bd_dom_sf"/>
</dbReference>
<gene>
    <name evidence="2" type="ORF">KIH74_35385</name>
</gene>
<dbReference type="SUPFAM" id="SSF47413">
    <property type="entry name" value="lambda repressor-like DNA-binding domains"/>
    <property type="match status" value="1"/>
</dbReference>
<dbReference type="Pfam" id="PF19054">
    <property type="entry name" value="DUF5753"/>
    <property type="match status" value="1"/>
</dbReference>
<dbReference type="CDD" id="cd00093">
    <property type="entry name" value="HTH_XRE"/>
    <property type="match status" value="1"/>
</dbReference>
<evidence type="ECO:0000313" key="3">
    <source>
        <dbReference type="Proteomes" id="UP001197247"/>
    </source>
</evidence>
<name>A0ABS5TTZ7_9ACTN</name>
<feature type="domain" description="DUF5753" evidence="1">
    <location>
        <begin position="99"/>
        <end position="268"/>
    </location>
</feature>
<evidence type="ECO:0000259" key="1">
    <source>
        <dbReference type="Pfam" id="PF19054"/>
    </source>
</evidence>
<dbReference type="InterPro" id="IPR043917">
    <property type="entry name" value="DUF5753"/>
</dbReference>
<organism evidence="2 3">
    <name type="scientific">Kineosporia corallincola</name>
    <dbReference type="NCBI Taxonomy" id="2835133"/>
    <lineage>
        <taxon>Bacteria</taxon>
        <taxon>Bacillati</taxon>
        <taxon>Actinomycetota</taxon>
        <taxon>Actinomycetes</taxon>
        <taxon>Kineosporiales</taxon>
        <taxon>Kineosporiaceae</taxon>
        <taxon>Kineosporia</taxon>
    </lineage>
</organism>
<reference evidence="2 3" key="1">
    <citation type="submission" date="2021-05" db="EMBL/GenBank/DDBJ databases">
        <title>Kineosporia and Streptomyces sp. nov. two new marine actinobacteria isolated from Coral.</title>
        <authorList>
            <person name="Buangrab K."/>
            <person name="Sutthacheep M."/>
            <person name="Yeemin T."/>
            <person name="Harunari E."/>
            <person name="Igarashi Y."/>
            <person name="Kanchanasin P."/>
            <person name="Tanasupawat S."/>
            <person name="Phongsopitanun W."/>
        </authorList>
    </citation>
    <scope>NUCLEOTIDE SEQUENCE [LARGE SCALE GENOMIC DNA]</scope>
    <source>
        <strain evidence="2 3">J2-2</strain>
    </source>
</reference>